<keyword evidence="1" id="KW-1133">Transmembrane helix</keyword>
<dbReference type="Proteomes" id="UP000078200">
    <property type="component" value="Unassembled WGS sequence"/>
</dbReference>
<protein>
    <submittedName>
        <fullName evidence="2">Uncharacterized protein</fullName>
    </submittedName>
</protein>
<evidence type="ECO:0000313" key="2">
    <source>
        <dbReference type="EnsemblMetazoa" id="GAUT043300-PA"/>
    </source>
</evidence>
<keyword evidence="3" id="KW-1185">Reference proteome</keyword>
<evidence type="ECO:0000256" key="1">
    <source>
        <dbReference type="SAM" id="Phobius"/>
    </source>
</evidence>
<dbReference type="AlphaFoldDB" id="A0A1A9VPA8"/>
<evidence type="ECO:0000313" key="3">
    <source>
        <dbReference type="Proteomes" id="UP000078200"/>
    </source>
</evidence>
<proteinExistence type="predicted"/>
<keyword evidence="1" id="KW-0472">Membrane</keyword>
<keyword evidence="1" id="KW-0812">Transmembrane</keyword>
<sequence length="119" mass="13157">MCNSTKTPATTSTSLMSAIQPASQPAIAVVVDVDGNDDTVHFVRTETNLSSIYSVCEYKRINICLVLFLLRVDLFATLFVVANFLNSFAGLSRTMQCIRSNAYEAMCPSTIFHDLKDHK</sequence>
<reference evidence="2" key="1">
    <citation type="submission" date="2020-05" db="UniProtKB">
        <authorList>
            <consortium name="EnsemblMetazoa"/>
        </authorList>
    </citation>
    <scope>IDENTIFICATION</scope>
    <source>
        <strain evidence="2">TTRI</strain>
    </source>
</reference>
<feature type="transmembrane region" description="Helical" evidence="1">
    <location>
        <begin position="63"/>
        <end position="85"/>
    </location>
</feature>
<organism evidence="2 3">
    <name type="scientific">Glossina austeni</name>
    <name type="common">Savannah tsetse fly</name>
    <dbReference type="NCBI Taxonomy" id="7395"/>
    <lineage>
        <taxon>Eukaryota</taxon>
        <taxon>Metazoa</taxon>
        <taxon>Ecdysozoa</taxon>
        <taxon>Arthropoda</taxon>
        <taxon>Hexapoda</taxon>
        <taxon>Insecta</taxon>
        <taxon>Pterygota</taxon>
        <taxon>Neoptera</taxon>
        <taxon>Endopterygota</taxon>
        <taxon>Diptera</taxon>
        <taxon>Brachycera</taxon>
        <taxon>Muscomorpha</taxon>
        <taxon>Hippoboscoidea</taxon>
        <taxon>Glossinidae</taxon>
        <taxon>Glossina</taxon>
    </lineage>
</organism>
<accession>A0A1A9VPA8</accession>
<dbReference type="EnsemblMetazoa" id="GAUT043300-RA">
    <property type="protein sequence ID" value="GAUT043300-PA"/>
    <property type="gene ID" value="GAUT043300"/>
</dbReference>
<name>A0A1A9VPA8_GLOAU</name>
<dbReference type="VEuPathDB" id="VectorBase:GAUT043300"/>